<feature type="compositionally biased region" description="Polar residues" evidence="8">
    <location>
        <begin position="201"/>
        <end position="213"/>
    </location>
</feature>
<organism evidence="12 13">
    <name type="scientific">Pseudaeromonas sharmana</name>
    <dbReference type="NCBI Taxonomy" id="328412"/>
    <lineage>
        <taxon>Bacteria</taxon>
        <taxon>Pseudomonadati</taxon>
        <taxon>Pseudomonadota</taxon>
        <taxon>Gammaproteobacteria</taxon>
        <taxon>Aeromonadales</taxon>
        <taxon>Aeromonadaceae</taxon>
        <taxon>Pseudaeromonas</taxon>
    </lineage>
</organism>
<keyword evidence="5" id="KW-0378">Hydrolase</keyword>
<protein>
    <submittedName>
        <fullName evidence="12">Peptidoglycan DD-metalloendopeptidase family protein</fullName>
    </submittedName>
</protein>
<keyword evidence="7" id="KW-0482">Metalloprotease</keyword>
<dbReference type="RefSeq" id="WP_377149731.1">
    <property type="nucleotide sequence ID" value="NZ_JBHSAF010000001.1"/>
</dbReference>
<dbReference type="InterPro" id="IPR007340">
    <property type="entry name" value="LysM_Opacity-associatedA"/>
</dbReference>
<evidence type="ECO:0000256" key="4">
    <source>
        <dbReference type="ARBA" id="ARBA00022723"/>
    </source>
</evidence>
<dbReference type="PANTHER" id="PTHR21666">
    <property type="entry name" value="PEPTIDASE-RELATED"/>
    <property type="match status" value="1"/>
</dbReference>
<feature type="compositionally biased region" description="Polar residues" evidence="8">
    <location>
        <begin position="342"/>
        <end position="353"/>
    </location>
</feature>
<evidence type="ECO:0000256" key="2">
    <source>
        <dbReference type="ARBA" id="ARBA00004196"/>
    </source>
</evidence>
<feature type="region of interest" description="Disordered" evidence="8">
    <location>
        <begin position="342"/>
        <end position="367"/>
    </location>
</feature>
<dbReference type="Pfam" id="PF19425">
    <property type="entry name" value="Csd3_N2"/>
    <property type="match status" value="1"/>
</dbReference>
<dbReference type="Pfam" id="PF04225">
    <property type="entry name" value="LysM_OapA"/>
    <property type="match status" value="1"/>
</dbReference>
<dbReference type="Proteomes" id="UP001595692">
    <property type="component" value="Unassembled WGS sequence"/>
</dbReference>
<evidence type="ECO:0000256" key="3">
    <source>
        <dbReference type="ARBA" id="ARBA00022670"/>
    </source>
</evidence>
<evidence type="ECO:0000256" key="6">
    <source>
        <dbReference type="ARBA" id="ARBA00022833"/>
    </source>
</evidence>
<comment type="subcellular location">
    <subcellularLocation>
        <location evidence="2">Cell envelope</location>
    </subcellularLocation>
</comment>
<dbReference type="InterPro" id="IPR016047">
    <property type="entry name" value="M23ase_b-sheet_dom"/>
</dbReference>
<comment type="caution">
    <text evidence="12">The sequence shown here is derived from an EMBL/GenBank/DDBJ whole genome shotgun (WGS) entry which is preliminary data.</text>
</comment>
<keyword evidence="13" id="KW-1185">Reference proteome</keyword>
<dbReference type="Gene3D" id="3.10.450.350">
    <property type="match status" value="2"/>
</dbReference>
<feature type="region of interest" description="Disordered" evidence="8">
    <location>
        <begin position="187"/>
        <end position="229"/>
    </location>
</feature>
<evidence type="ECO:0000259" key="9">
    <source>
        <dbReference type="Pfam" id="PF01551"/>
    </source>
</evidence>
<dbReference type="InterPro" id="IPR045834">
    <property type="entry name" value="Csd3_N2"/>
</dbReference>
<evidence type="ECO:0000256" key="8">
    <source>
        <dbReference type="SAM" id="MobiDB-lite"/>
    </source>
</evidence>
<dbReference type="InterPro" id="IPR011055">
    <property type="entry name" value="Dup_hybrid_motif"/>
</dbReference>
<dbReference type="PANTHER" id="PTHR21666:SF292">
    <property type="entry name" value="MUREIN DD-ENDOPEPTIDASE MEPM"/>
    <property type="match status" value="1"/>
</dbReference>
<sequence>MNRFLAPLSKITEWEPPIPRQHLYAILMLAGFSVASVTLLPSPTELLANNPISVNSEDLSADAALADIPAADTEYVTVPDHELLGNEANLVDGLDDDTAPEPQWLDYQVKGDDNLSVIFNTLNLPAKTLHKLLEVDIQNSLIRLKINQKLSFLIDQNNVLQQLAIPLDGDRRVLFARQGDTYVSKIDGNVQQSSDDDSSDTVSKPVQVASTATPAKAVNAAEKETTKKPVAKPSRVIKGKIAGAFVVSARNSGLSNNQIHRIANMFRGRIDFRRDLHKGDGFRVLFDKPHNDDAKILAVTFTISGRDISAYRNADGQFYDESASNFSGGGTFMRYPIPSQRRVSSGFSPNRRNPVTGRVQPHNGTDFSVRVGTPVLATGDGVIVKATSHRDMGRYVVIRHGGKYTTVYMHMSKLLVKPGQKIKQGQKIGLSGNTGRSTGPHLHYEFRINNRPVNAMRVDLPMNEGMGGKAKRQFLAKVREYKRLMNQAG</sequence>
<keyword evidence="6" id="KW-0862">Zinc</keyword>
<name>A0ABV8CII6_9GAMM</name>
<evidence type="ECO:0000256" key="5">
    <source>
        <dbReference type="ARBA" id="ARBA00022801"/>
    </source>
</evidence>
<reference evidence="13" key="1">
    <citation type="journal article" date="2019" name="Int. J. Syst. Evol. Microbiol.">
        <title>The Global Catalogue of Microorganisms (GCM) 10K type strain sequencing project: providing services to taxonomists for standard genome sequencing and annotation.</title>
        <authorList>
            <consortium name="The Broad Institute Genomics Platform"/>
            <consortium name="The Broad Institute Genome Sequencing Center for Infectious Disease"/>
            <person name="Wu L."/>
            <person name="Ma J."/>
        </authorList>
    </citation>
    <scope>NUCLEOTIDE SEQUENCE [LARGE SCALE GENOMIC DNA]</scope>
    <source>
        <strain evidence="13">CCUG 54939</strain>
    </source>
</reference>
<dbReference type="SUPFAM" id="SSF51261">
    <property type="entry name" value="Duplicated hybrid motif"/>
    <property type="match status" value="1"/>
</dbReference>
<feature type="domain" description="Csd3-like second N-terminal" evidence="11">
    <location>
        <begin position="235"/>
        <end position="349"/>
    </location>
</feature>
<keyword evidence="4" id="KW-0479">Metal-binding</keyword>
<dbReference type="InterPro" id="IPR050570">
    <property type="entry name" value="Cell_wall_metabolism_enzyme"/>
</dbReference>
<proteinExistence type="predicted"/>
<dbReference type="Pfam" id="PF01551">
    <property type="entry name" value="Peptidase_M23"/>
    <property type="match status" value="1"/>
</dbReference>
<evidence type="ECO:0000259" key="11">
    <source>
        <dbReference type="Pfam" id="PF19425"/>
    </source>
</evidence>
<evidence type="ECO:0000313" key="12">
    <source>
        <dbReference type="EMBL" id="MFC3911913.1"/>
    </source>
</evidence>
<feature type="domain" description="M23ase beta-sheet core" evidence="9">
    <location>
        <begin position="361"/>
        <end position="454"/>
    </location>
</feature>
<dbReference type="Gene3D" id="2.70.70.10">
    <property type="entry name" value="Glucose Permease (Domain IIA)"/>
    <property type="match status" value="1"/>
</dbReference>
<evidence type="ECO:0000256" key="7">
    <source>
        <dbReference type="ARBA" id="ARBA00023049"/>
    </source>
</evidence>
<dbReference type="CDD" id="cd12797">
    <property type="entry name" value="M23_peptidase"/>
    <property type="match status" value="1"/>
</dbReference>
<keyword evidence="3" id="KW-0645">Protease</keyword>
<evidence type="ECO:0000256" key="1">
    <source>
        <dbReference type="ARBA" id="ARBA00001947"/>
    </source>
</evidence>
<feature type="domain" description="Opacity-associated protein A LysM-like" evidence="10">
    <location>
        <begin position="103"/>
        <end position="180"/>
    </location>
</feature>
<evidence type="ECO:0000259" key="10">
    <source>
        <dbReference type="Pfam" id="PF04225"/>
    </source>
</evidence>
<gene>
    <name evidence="12" type="ORF">ACFOSS_00330</name>
</gene>
<evidence type="ECO:0000313" key="13">
    <source>
        <dbReference type="Proteomes" id="UP001595692"/>
    </source>
</evidence>
<dbReference type="EMBL" id="JBHSAF010000001">
    <property type="protein sequence ID" value="MFC3911913.1"/>
    <property type="molecule type" value="Genomic_DNA"/>
</dbReference>
<accession>A0ABV8CII6</accession>
<comment type="cofactor">
    <cofactor evidence="1">
        <name>Zn(2+)</name>
        <dbReference type="ChEBI" id="CHEBI:29105"/>
    </cofactor>
</comment>